<dbReference type="HAMAP" id="MF_02042">
    <property type="entry name" value="DusB_subfam"/>
    <property type="match status" value="1"/>
</dbReference>
<sequence>MKIGPYDIEPALVLAPMAGITDKPFRVLCKRLGAGLCVSEMTASDPSVWQTRKSRLRRDHAGEPEPVSVQIAGYDPEMLADAARFNVDEGAQIIDINMGCPAKKVCKREAGSALLADEPLVARILDAVVRAVDVPVTLKIRTGPSPDRRNGETIARIAEDCGIAALAVHGRTRADRFLGQAEYDTIARIKSAVSIPVMANGDVATPEQARQVLAATGADAVMIGRAAQGRPWIFREIGHFLRTGERLPLPTRAEAGAILLGHLDDLYAFYGEHMGVRIARKHIGWYTQAHADAQSFWSAVSRVDTAAIQRRMVAEFFTLAGVAALAQAA</sequence>
<name>A0A4S3KY82_9GAMM</name>
<proteinExistence type="inferred from homology"/>
<evidence type="ECO:0000256" key="13">
    <source>
        <dbReference type="PIRNR" id="PIRNR006621"/>
    </source>
</evidence>
<dbReference type="InterPro" id="IPR004652">
    <property type="entry name" value="DusB-like"/>
</dbReference>
<evidence type="ECO:0000313" key="18">
    <source>
        <dbReference type="Proteomes" id="UP000294599"/>
    </source>
</evidence>
<dbReference type="Proteomes" id="UP000294599">
    <property type="component" value="Unassembled WGS sequence"/>
</dbReference>
<comment type="cofactor">
    <cofactor evidence="1 12 13 15">
        <name>FMN</name>
        <dbReference type="ChEBI" id="CHEBI:58210"/>
    </cofactor>
</comment>
<dbReference type="InterPro" id="IPR024036">
    <property type="entry name" value="tRNA-dHydroUridine_Synthase_C"/>
</dbReference>
<gene>
    <name evidence="12" type="primary">dusB</name>
    <name evidence="17" type="ORF">EDC25_12618</name>
</gene>
<dbReference type="InterPro" id="IPR013785">
    <property type="entry name" value="Aldolase_TIM"/>
</dbReference>
<dbReference type="EMBL" id="SMAF01000026">
    <property type="protein sequence ID" value="TCS93697.1"/>
    <property type="molecule type" value="Genomic_DNA"/>
</dbReference>
<feature type="active site" description="Proton donor" evidence="12 14">
    <location>
        <position position="100"/>
    </location>
</feature>
<dbReference type="SUPFAM" id="SSF51395">
    <property type="entry name" value="FMN-linked oxidoreductases"/>
    <property type="match status" value="1"/>
</dbReference>
<dbReference type="PIRSF" id="PIRSF006621">
    <property type="entry name" value="Dus"/>
    <property type="match status" value="1"/>
</dbReference>
<dbReference type="GO" id="GO:0010181">
    <property type="term" value="F:FMN binding"/>
    <property type="evidence" value="ECO:0007669"/>
    <property type="project" value="UniProtKB-UniRule"/>
</dbReference>
<comment type="caution">
    <text evidence="17">The sequence shown here is derived from an EMBL/GenBank/DDBJ whole genome shotgun (WGS) entry which is preliminary data.</text>
</comment>
<feature type="binding site" evidence="12 15">
    <location>
        <begin position="16"/>
        <end position="18"/>
    </location>
    <ligand>
        <name>FMN</name>
        <dbReference type="ChEBI" id="CHEBI:58210"/>
    </ligand>
</feature>
<keyword evidence="18" id="KW-1185">Reference proteome</keyword>
<organism evidence="17 18">
    <name type="scientific">Pseudofulvimonas gallinarii</name>
    <dbReference type="NCBI Taxonomy" id="634155"/>
    <lineage>
        <taxon>Bacteria</taxon>
        <taxon>Pseudomonadati</taxon>
        <taxon>Pseudomonadota</taxon>
        <taxon>Gammaproteobacteria</taxon>
        <taxon>Lysobacterales</taxon>
        <taxon>Rhodanobacteraceae</taxon>
        <taxon>Pseudofulvimonas</taxon>
    </lineage>
</organism>
<dbReference type="CDD" id="cd02801">
    <property type="entry name" value="DUS_like_FMN"/>
    <property type="match status" value="1"/>
</dbReference>
<keyword evidence="3 12" id="KW-0820">tRNA-binding</keyword>
<dbReference type="EC" id="1.3.1.-" evidence="12"/>
<dbReference type="RefSeq" id="WP_123522876.1">
    <property type="nucleotide sequence ID" value="NZ_JBHLWF010000029.1"/>
</dbReference>
<dbReference type="NCBIfam" id="TIGR00737">
    <property type="entry name" value="nifR3_yhdG"/>
    <property type="match status" value="1"/>
</dbReference>
<dbReference type="PROSITE" id="PS01136">
    <property type="entry name" value="UPF0034"/>
    <property type="match status" value="1"/>
</dbReference>
<dbReference type="GO" id="GO:0050660">
    <property type="term" value="F:flavin adenine dinucleotide binding"/>
    <property type="evidence" value="ECO:0007669"/>
    <property type="project" value="InterPro"/>
</dbReference>
<evidence type="ECO:0000256" key="15">
    <source>
        <dbReference type="PIRSR" id="PIRSR006621-2"/>
    </source>
</evidence>
<evidence type="ECO:0000256" key="7">
    <source>
        <dbReference type="ARBA" id="ARBA00022857"/>
    </source>
</evidence>
<evidence type="ECO:0000256" key="12">
    <source>
        <dbReference type="HAMAP-Rule" id="MF_02042"/>
    </source>
</evidence>
<dbReference type="Gene3D" id="1.10.1200.80">
    <property type="entry name" value="Putative flavin oxidoreducatase, domain 2"/>
    <property type="match status" value="1"/>
</dbReference>
<keyword evidence="7 12" id="KW-0521">NADP</keyword>
<evidence type="ECO:0000256" key="3">
    <source>
        <dbReference type="ARBA" id="ARBA00022555"/>
    </source>
</evidence>
<comment type="catalytic activity">
    <reaction evidence="10 12">
        <text>a 5,6-dihydrouridine in tRNA + NADP(+) = a uridine in tRNA + NADPH + H(+)</text>
        <dbReference type="Rhea" id="RHEA:23624"/>
        <dbReference type="Rhea" id="RHEA-COMP:13339"/>
        <dbReference type="Rhea" id="RHEA-COMP:13887"/>
        <dbReference type="ChEBI" id="CHEBI:15378"/>
        <dbReference type="ChEBI" id="CHEBI:57783"/>
        <dbReference type="ChEBI" id="CHEBI:58349"/>
        <dbReference type="ChEBI" id="CHEBI:65315"/>
        <dbReference type="ChEBI" id="CHEBI:74443"/>
    </reaction>
</comment>
<evidence type="ECO:0000256" key="8">
    <source>
        <dbReference type="ARBA" id="ARBA00022884"/>
    </source>
</evidence>
<evidence type="ECO:0000256" key="1">
    <source>
        <dbReference type="ARBA" id="ARBA00001917"/>
    </source>
</evidence>
<keyword evidence="6 12" id="KW-0819">tRNA processing</keyword>
<evidence type="ECO:0000256" key="6">
    <source>
        <dbReference type="ARBA" id="ARBA00022694"/>
    </source>
</evidence>
<keyword evidence="5 12" id="KW-0288">FMN</keyword>
<feature type="domain" description="DUS-like FMN-binding" evidence="16">
    <location>
        <begin position="14"/>
        <end position="307"/>
    </location>
</feature>
<dbReference type="InterPro" id="IPR032887">
    <property type="entry name" value="DusB"/>
</dbReference>
<keyword evidence="8 12" id="KW-0694">RNA-binding</keyword>
<comment type="similarity">
    <text evidence="12">Belongs to the Dus family. DusB subfamily.</text>
</comment>
<dbReference type="AlphaFoldDB" id="A0A4S3KY82"/>
<dbReference type="Gene3D" id="3.20.20.70">
    <property type="entry name" value="Aldolase class I"/>
    <property type="match status" value="1"/>
</dbReference>
<evidence type="ECO:0000256" key="10">
    <source>
        <dbReference type="ARBA" id="ARBA00048205"/>
    </source>
</evidence>
<dbReference type="InterPro" id="IPR001269">
    <property type="entry name" value="DUS_fam"/>
</dbReference>
<evidence type="ECO:0000256" key="9">
    <source>
        <dbReference type="ARBA" id="ARBA00023002"/>
    </source>
</evidence>
<accession>A0A4S3KY82</accession>
<dbReference type="GO" id="GO:0000049">
    <property type="term" value="F:tRNA binding"/>
    <property type="evidence" value="ECO:0007669"/>
    <property type="project" value="UniProtKB-UniRule"/>
</dbReference>
<evidence type="ECO:0000256" key="4">
    <source>
        <dbReference type="ARBA" id="ARBA00022630"/>
    </source>
</evidence>
<evidence type="ECO:0000313" key="17">
    <source>
        <dbReference type="EMBL" id="TCS93697.1"/>
    </source>
</evidence>
<dbReference type="GO" id="GO:0017150">
    <property type="term" value="F:tRNA dihydrouridine synthase activity"/>
    <property type="evidence" value="ECO:0007669"/>
    <property type="project" value="UniProtKB-UniRule"/>
</dbReference>
<dbReference type="PANTHER" id="PTHR45846:SF1">
    <property type="entry name" value="TRNA-DIHYDROURIDINE(47) SYNTHASE [NAD(P)(+)]-LIKE"/>
    <property type="match status" value="1"/>
</dbReference>
<feature type="binding site" evidence="12 15">
    <location>
        <position position="70"/>
    </location>
    <ligand>
        <name>FMN</name>
        <dbReference type="ChEBI" id="CHEBI:58210"/>
    </ligand>
</feature>
<evidence type="ECO:0000259" key="16">
    <source>
        <dbReference type="Pfam" id="PF01207"/>
    </source>
</evidence>
<keyword evidence="15" id="KW-0547">Nucleotide-binding</keyword>
<evidence type="ECO:0000256" key="5">
    <source>
        <dbReference type="ARBA" id="ARBA00022643"/>
    </source>
</evidence>
<feature type="binding site" evidence="12 15">
    <location>
        <position position="139"/>
    </location>
    <ligand>
        <name>FMN</name>
        <dbReference type="ChEBI" id="CHEBI:58210"/>
    </ligand>
</feature>
<feature type="binding site" evidence="12 15">
    <location>
        <begin position="224"/>
        <end position="225"/>
    </location>
    <ligand>
        <name>FMN</name>
        <dbReference type="ChEBI" id="CHEBI:58210"/>
    </ligand>
</feature>
<dbReference type="InterPro" id="IPR035587">
    <property type="entry name" value="DUS-like_FMN-bd"/>
</dbReference>
<dbReference type="Pfam" id="PF01207">
    <property type="entry name" value="Dus"/>
    <property type="match status" value="1"/>
</dbReference>
<feature type="binding site" evidence="15">
    <location>
        <position position="169"/>
    </location>
    <ligand>
        <name>FMN</name>
        <dbReference type="ChEBI" id="CHEBI:58210"/>
    </ligand>
</feature>
<evidence type="ECO:0000256" key="11">
    <source>
        <dbReference type="ARBA" id="ARBA00048802"/>
    </source>
</evidence>
<comment type="function">
    <text evidence="2 12 13">Catalyzes the synthesis of 5,6-dihydrouridine (D), a modified base found in the D-loop of most tRNAs, via the reduction of the C5-C6 double bond in target uridines.</text>
</comment>
<dbReference type="InterPro" id="IPR018517">
    <property type="entry name" value="tRNA_hU_synthase_CS"/>
</dbReference>
<evidence type="ECO:0000256" key="14">
    <source>
        <dbReference type="PIRSR" id="PIRSR006621-1"/>
    </source>
</evidence>
<protein>
    <recommendedName>
        <fullName evidence="12">tRNA-dihydrouridine synthase B</fullName>
        <ecNumber evidence="12">1.3.1.-</ecNumber>
    </recommendedName>
</protein>
<evidence type="ECO:0000256" key="2">
    <source>
        <dbReference type="ARBA" id="ARBA00002790"/>
    </source>
</evidence>
<comment type="catalytic activity">
    <reaction evidence="11 12">
        <text>a 5,6-dihydrouridine in tRNA + NAD(+) = a uridine in tRNA + NADH + H(+)</text>
        <dbReference type="Rhea" id="RHEA:54452"/>
        <dbReference type="Rhea" id="RHEA-COMP:13339"/>
        <dbReference type="Rhea" id="RHEA-COMP:13887"/>
        <dbReference type="ChEBI" id="CHEBI:15378"/>
        <dbReference type="ChEBI" id="CHEBI:57540"/>
        <dbReference type="ChEBI" id="CHEBI:57945"/>
        <dbReference type="ChEBI" id="CHEBI:65315"/>
        <dbReference type="ChEBI" id="CHEBI:74443"/>
    </reaction>
</comment>
<keyword evidence="9 12" id="KW-0560">Oxidoreductase</keyword>
<dbReference type="PANTHER" id="PTHR45846">
    <property type="entry name" value="TRNA-DIHYDROURIDINE(47) SYNTHASE [NAD(P)(+)]-LIKE"/>
    <property type="match status" value="1"/>
</dbReference>
<dbReference type="OrthoDB" id="9764501at2"/>
<reference evidence="17 18" key="1">
    <citation type="submission" date="2019-03" db="EMBL/GenBank/DDBJ databases">
        <title>Genomic Encyclopedia of Type Strains, Phase IV (KMG-IV): sequencing the most valuable type-strain genomes for metagenomic binning, comparative biology and taxonomic classification.</title>
        <authorList>
            <person name="Goeker M."/>
        </authorList>
    </citation>
    <scope>NUCLEOTIDE SEQUENCE [LARGE SCALE GENOMIC DNA]</scope>
    <source>
        <strain evidence="17 18">DSM 21944</strain>
    </source>
</reference>
<feature type="binding site" evidence="12">
    <location>
        <begin position="200"/>
        <end position="202"/>
    </location>
    <ligand>
        <name>FMN</name>
        <dbReference type="ChEBI" id="CHEBI:58210"/>
    </ligand>
</feature>
<comment type="similarity">
    <text evidence="13">Belongs to the dus family.</text>
</comment>
<keyword evidence="4 12" id="KW-0285">Flavoprotein</keyword>